<keyword evidence="4 8" id="KW-0560">Oxidoreductase</keyword>
<keyword evidence="3" id="KW-0479">Metal-binding</keyword>
<dbReference type="InterPro" id="IPR036136">
    <property type="entry name" value="Nit/Sulf_reduc_fer-like_dom_sf"/>
</dbReference>
<evidence type="ECO:0000256" key="4">
    <source>
        <dbReference type="ARBA" id="ARBA00023002"/>
    </source>
</evidence>
<dbReference type="InterPro" id="IPR045854">
    <property type="entry name" value="NO2/SO3_Rdtase_4Fe4S_sf"/>
</dbReference>
<name>A0A7W5VA78_9ACTN</name>
<evidence type="ECO:0000259" key="7">
    <source>
        <dbReference type="Pfam" id="PF03460"/>
    </source>
</evidence>
<evidence type="ECO:0000313" key="9">
    <source>
        <dbReference type="Proteomes" id="UP000579945"/>
    </source>
</evidence>
<dbReference type="PANTHER" id="PTHR32439">
    <property type="entry name" value="FERREDOXIN--NITRITE REDUCTASE, CHLOROPLASTIC"/>
    <property type="match status" value="1"/>
</dbReference>
<accession>A0A7W5VA78</accession>
<proteinExistence type="predicted"/>
<dbReference type="Pfam" id="PF03460">
    <property type="entry name" value="NIR_SIR_ferr"/>
    <property type="match status" value="2"/>
</dbReference>
<feature type="domain" description="Nitrite/Sulfite reductase ferredoxin-like" evidence="7">
    <location>
        <begin position="263"/>
        <end position="321"/>
    </location>
</feature>
<dbReference type="AlphaFoldDB" id="A0A7W5VA78"/>
<dbReference type="EC" id="1.14.13.83" evidence="8"/>
<dbReference type="InterPro" id="IPR005117">
    <property type="entry name" value="NiRdtase/SiRdtase_haem-b_fer"/>
</dbReference>
<keyword evidence="1" id="KW-0004">4Fe-4S</keyword>
<evidence type="ECO:0000256" key="6">
    <source>
        <dbReference type="ARBA" id="ARBA00023014"/>
    </source>
</evidence>
<evidence type="ECO:0000256" key="3">
    <source>
        <dbReference type="ARBA" id="ARBA00022723"/>
    </source>
</evidence>
<dbReference type="SUPFAM" id="SSF56014">
    <property type="entry name" value="Nitrite and sulphite reductase 4Fe-4S domain-like"/>
    <property type="match status" value="2"/>
</dbReference>
<keyword evidence="5" id="KW-0408">Iron</keyword>
<dbReference type="SUPFAM" id="SSF55124">
    <property type="entry name" value="Nitrite/Sulfite reductase N-terminal domain-like"/>
    <property type="match status" value="2"/>
</dbReference>
<gene>
    <name evidence="8" type="ORF">FHR33_004363</name>
</gene>
<keyword evidence="6" id="KW-0411">Iron-sulfur</keyword>
<organism evidence="8 9">
    <name type="scientific">Nonomuraea dietziae</name>
    <dbReference type="NCBI Taxonomy" id="65515"/>
    <lineage>
        <taxon>Bacteria</taxon>
        <taxon>Bacillati</taxon>
        <taxon>Actinomycetota</taxon>
        <taxon>Actinomycetes</taxon>
        <taxon>Streptosporangiales</taxon>
        <taxon>Streptosporangiaceae</taxon>
        <taxon>Nonomuraea</taxon>
    </lineage>
</organism>
<evidence type="ECO:0000313" key="8">
    <source>
        <dbReference type="EMBL" id="MBB3728503.1"/>
    </source>
</evidence>
<protein>
    <submittedName>
        <fullName evidence="8">Precorrin-3B synthase</fullName>
        <ecNumber evidence="8">1.14.13.83</ecNumber>
    </submittedName>
</protein>
<keyword evidence="9" id="KW-1185">Reference proteome</keyword>
<keyword evidence="2" id="KW-0349">Heme</keyword>
<dbReference type="RefSeq" id="WP_221241184.1">
    <property type="nucleotide sequence ID" value="NZ_JACIBV010000001.1"/>
</dbReference>
<dbReference type="EMBL" id="JACIBV010000001">
    <property type="protein sequence ID" value="MBB3728503.1"/>
    <property type="molecule type" value="Genomic_DNA"/>
</dbReference>
<evidence type="ECO:0000256" key="2">
    <source>
        <dbReference type="ARBA" id="ARBA00022617"/>
    </source>
</evidence>
<evidence type="ECO:0000256" key="5">
    <source>
        <dbReference type="ARBA" id="ARBA00023004"/>
    </source>
</evidence>
<sequence>MDIADFYGHVRPDACPGALQVHTAADGALARIRIPGGALSATQLREVAACSAELGSGVIELTSRANLQLRGLPSADAPSATEAGAFAARIAAVGLLPSETHERVRNILASPLAGRVEASLVDVRPLVTALDRGLCASPELTGLSGRFLFALDDGTGDLLSIGADVTFLATSSSGGLLRLGGATAGIPVLVDEVVPSMLAAASAFLELSDGTAWRVGDLPDGPALLASRLLHGGPVASRDLGGAPGGPCREIASLRAPDARVVPQRDGRVALEVVVPLGRLSADQARALADVADEVRVTPWRTAVLPDLRPEDVERVADELTTVGLVTGSGTAWAGLSACTGSPGCAKSLADVQGDARRWAMGTREPSTPAVPDGVLVHWAGCERRCGRPKGEVVDVVATPTGYLVGHGRKTEKTEKTETRGDM</sequence>
<dbReference type="GO" id="GO:0046872">
    <property type="term" value="F:metal ion binding"/>
    <property type="evidence" value="ECO:0007669"/>
    <property type="project" value="UniProtKB-KW"/>
</dbReference>
<dbReference type="NCBIfam" id="TIGR02435">
    <property type="entry name" value="CobG"/>
    <property type="match status" value="1"/>
</dbReference>
<dbReference type="InterPro" id="IPR012798">
    <property type="entry name" value="Cbl_synth_CobG-like"/>
</dbReference>
<dbReference type="InterPro" id="IPR051329">
    <property type="entry name" value="NIR_SIR_4Fe-4S"/>
</dbReference>
<reference evidence="8 9" key="1">
    <citation type="submission" date="2020-08" db="EMBL/GenBank/DDBJ databases">
        <title>Sequencing the genomes of 1000 actinobacteria strains.</title>
        <authorList>
            <person name="Klenk H.-P."/>
        </authorList>
    </citation>
    <scope>NUCLEOTIDE SEQUENCE [LARGE SCALE GENOMIC DNA]</scope>
    <source>
        <strain evidence="8 9">DSM 44320</strain>
    </source>
</reference>
<evidence type="ECO:0000256" key="1">
    <source>
        <dbReference type="ARBA" id="ARBA00022485"/>
    </source>
</evidence>
<dbReference type="GO" id="GO:0051539">
    <property type="term" value="F:4 iron, 4 sulfur cluster binding"/>
    <property type="evidence" value="ECO:0007669"/>
    <property type="project" value="UniProtKB-KW"/>
</dbReference>
<dbReference type="GO" id="GO:0043818">
    <property type="term" value="F:precorrin-3B synthase activity"/>
    <property type="evidence" value="ECO:0007669"/>
    <property type="project" value="UniProtKB-EC"/>
</dbReference>
<feature type="domain" description="Nitrite/Sulfite reductase ferredoxin-like" evidence="7">
    <location>
        <begin position="29"/>
        <end position="81"/>
    </location>
</feature>
<comment type="caution">
    <text evidence="8">The sequence shown here is derived from an EMBL/GenBank/DDBJ whole genome shotgun (WGS) entry which is preliminary data.</text>
</comment>
<dbReference type="Gene3D" id="3.90.480.20">
    <property type="match status" value="2"/>
</dbReference>
<dbReference type="Gene3D" id="3.30.413.10">
    <property type="entry name" value="Sulfite Reductase Hemoprotein, domain 1"/>
    <property type="match status" value="1"/>
</dbReference>
<dbReference type="GeneID" id="95396434"/>
<dbReference type="Proteomes" id="UP000579945">
    <property type="component" value="Unassembled WGS sequence"/>
</dbReference>
<dbReference type="PANTHER" id="PTHR32439:SF9">
    <property type="entry name" value="BLR3264 PROTEIN"/>
    <property type="match status" value="1"/>
</dbReference>